<accession>A0A510XYX6</accession>
<proteinExistence type="predicted"/>
<protein>
    <submittedName>
        <fullName evidence="2">Uncharacterized protein</fullName>
    </submittedName>
</protein>
<reference evidence="2 3" key="1">
    <citation type="submission" date="2019-07" db="EMBL/GenBank/DDBJ databases">
        <title>Whole genome shotgun sequence of Pseudoalteromonas espejiana NBRC 102222.</title>
        <authorList>
            <person name="Hosoyama A."/>
            <person name="Uohara A."/>
            <person name="Ohji S."/>
            <person name="Ichikawa N."/>
        </authorList>
    </citation>
    <scope>NUCLEOTIDE SEQUENCE [LARGE SCALE GENOMIC DNA]</scope>
    <source>
        <strain evidence="2 3">NBRC 102222</strain>
    </source>
</reference>
<dbReference type="AlphaFoldDB" id="A0A510XYX6"/>
<keyword evidence="1" id="KW-0812">Transmembrane</keyword>
<sequence>MQTNTKVKQQPKKMSFVLTPELMVLSIIIVAAVIVGTTALRGTVTIEPVNKANTEIFATKYNSSTPNTNDLESESLNFAQNIEQQNANQNTQGLNN</sequence>
<comment type="caution">
    <text evidence="2">The sequence shown here is derived from an EMBL/GenBank/DDBJ whole genome shotgun (WGS) entry which is preliminary data.</text>
</comment>
<name>A0A510XYX6_9GAMM</name>
<dbReference type="OrthoDB" id="6312775at2"/>
<organism evidence="2 3">
    <name type="scientific">Pseudoalteromonas espejiana</name>
    <dbReference type="NCBI Taxonomy" id="28107"/>
    <lineage>
        <taxon>Bacteria</taxon>
        <taxon>Pseudomonadati</taxon>
        <taxon>Pseudomonadota</taxon>
        <taxon>Gammaproteobacteria</taxon>
        <taxon>Alteromonadales</taxon>
        <taxon>Pseudoalteromonadaceae</taxon>
        <taxon>Pseudoalteromonas</taxon>
    </lineage>
</organism>
<evidence type="ECO:0000313" key="2">
    <source>
        <dbReference type="EMBL" id="GEK56208.1"/>
    </source>
</evidence>
<dbReference type="RefSeq" id="WP_089347159.1">
    <property type="nucleotide sequence ID" value="NZ_BJUM01000034.1"/>
</dbReference>
<evidence type="ECO:0000313" key="3">
    <source>
        <dbReference type="Proteomes" id="UP000321419"/>
    </source>
</evidence>
<dbReference type="EMBL" id="BJUM01000034">
    <property type="protein sequence ID" value="GEK56208.1"/>
    <property type="molecule type" value="Genomic_DNA"/>
</dbReference>
<keyword evidence="3" id="KW-1185">Reference proteome</keyword>
<evidence type="ECO:0000256" key="1">
    <source>
        <dbReference type="SAM" id="Phobius"/>
    </source>
</evidence>
<dbReference type="Proteomes" id="UP000321419">
    <property type="component" value="Unassembled WGS sequence"/>
</dbReference>
<keyword evidence="1" id="KW-1133">Transmembrane helix</keyword>
<gene>
    <name evidence="2" type="ORF">PES01_30530</name>
</gene>
<feature type="transmembrane region" description="Helical" evidence="1">
    <location>
        <begin position="21"/>
        <end position="40"/>
    </location>
</feature>
<keyword evidence="1" id="KW-0472">Membrane</keyword>